<reference evidence="3" key="1">
    <citation type="journal article" date="2021" name="Proc. Natl. Acad. Sci. U.S.A.">
        <title>A Catalog of Tens of Thousands of Viruses from Human Metagenomes Reveals Hidden Associations with Chronic Diseases.</title>
        <authorList>
            <person name="Tisza M.J."/>
            <person name="Buck C.B."/>
        </authorList>
    </citation>
    <scope>NUCLEOTIDE SEQUENCE</scope>
    <source>
        <strain evidence="3">CtLYp5</strain>
    </source>
</reference>
<feature type="region of interest" description="Disordered" evidence="1">
    <location>
        <begin position="170"/>
        <end position="210"/>
    </location>
</feature>
<name>A0A8S5SWR2_9CAUD</name>
<dbReference type="InterPro" id="IPR048494">
    <property type="entry name" value="Dit-like_N"/>
</dbReference>
<accession>A0A8S5SWR2</accession>
<dbReference type="EMBL" id="BK032693">
    <property type="protein sequence ID" value="DAF55524.1"/>
    <property type="molecule type" value="Genomic_DNA"/>
</dbReference>
<organism evidence="3">
    <name type="scientific">Myoviridae sp. ctLYp5</name>
    <dbReference type="NCBI Taxonomy" id="2827680"/>
    <lineage>
        <taxon>Viruses</taxon>
        <taxon>Duplodnaviria</taxon>
        <taxon>Heunggongvirae</taxon>
        <taxon>Uroviricota</taxon>
        <taxon>Caudoviricetes</taxon>
    </lineage>
</organism>
<evidence type="ECO:0000259" key="2">
    <source>
        <dbReference type="Pfam" id="PF21821"/>
    </source>
</evidence>
<sequence length="210" mass="22611">MKWNSVGIPNVPKIPANIGNALISFGGAQLINLIFGEKWGIFNQRGIPLLLADNVASVRYENKSSVVNSPIENGSFTSYNKVNEPFKASVMMTKATGGVVQRGAFLALLSTFANSTDLFMIITPEAVYPNCSITGYDYVREAGNGARMIKVNIHFQEVRLAKVEYKKTKSEAGLQADGGKVQAKEAPTATPPEPVKESVLSQIATKVTGD</sequence>
<feature type="domain" description="Dit-like phage tail protein N-terminal" evidence="2">
    <location>
        <begin position="53"/>
        <end position="168"/>
    </location>
</feature>
<dbReference type="Pfam" id="PF21821">
    <property type="entry name" value="Dit_like"/>
    <property type="match status" value="1"/>
</dbReference>
<evidence type="ECO:0000256" key="1">
    <source>
        <dbReference type="SAM" id="MobiDB-lite"/>
    </source>
</evidence>
<proteinExistence type="predicted"/>
<feature type="compositionally biased region" description="Polar residues" evidence="1">
    <location>
        <begin position="199"/>
        <end position="210"/>
    </location>
</feature>
<protein>
    <recommendedName>
        <fullName evidence="2">Dit-like phage tail protein N-terminal domain-containing protein</fullName>
    </recommendedName>
</protein>
<evidence type="ECO:0000313" key="3">
    <source>
        <dbReference type="EMBL" id="DAF55524.1"/>
    </source>
</evidence>